<organism evidence="4 5">
    <name type="scientific">Ophiobolus disseminans</name>
    <dbReference type="NCBI Taxonomy" id="1469910"/>
    <lineage>
        <taxon>Eukaryota</taxon>
        <taxon>Fungi</taxon>
        <taxon>Dikarya</taxon>
        <taxon>Ascomycota</taxon>
        <taxon>Pezizomycotina</taxon>
        <taxon>Dothideomycetes</taxon>
        <taxon>Pleosporomycetidae</taxon>
        <taxon>Pleosporales</taxon>
        <taxon>Pleosporineae</taxon>
        <taxon>Phaeosphaeriaceae</taxon>
        <taxon>Ophiobolus</taxon>
    </lineage>
</organism>
<evidence type="ECO:0000313" key="5">
    <source>
        <dbReference type="Proteomes" id="UP000799424"/>
    </source>
</evidence>
<evidence type="ECO:0000256" key="2">
    <source>
        <dbReference type="ARBA" id="ARBA00007529"/>
    </source>
</evidence>
<dbReference type="InterPro" id="IPR008794">
    <property type="entry name" value="Pro_racemase_fam"/>
</dbReference>
<dbReference type="Proteomes" id="UP000799424">
    <property type="component" value="Unassembled WGS sequence"/>
</dbReference>
<dbReference type="EMBL" id="MU006223">
    <property type="protein sequence ID" value="KAF2828072.1"/>
    <property type="molecule type" value="Genomic_DNA"/>
</dbReference>
<evidence type="ECO:0000256" key="3">
    <source>
        <dbReference type="ARBA" id="ARBA00013105"/>
    </source>
</evidence>
<protein>
    <recommendedName>
        <fullName evidence="3">trans-L-3-hydroxyproline dehydratase</fullName>
        <ecNumber evidence="3">4.2.1.77</ecNumber>
    </recommendedName>
</protein>
<name>A0A6A7A416_9PLEO</name>
<comment type="catalytic activity">
    <reaction evidence="1">
        <text>trans-3-hydroxy-L-proline = 1-pyrroline-2-carboxylate + H2O</text>
        <dbReference type="Rhea" id="RHEA:10320"/>
        <dbReference type="ChEBI" id="CHEBI:15377"/>
        <dbReference type="ChEBI" id="CHEBI:39785"/>
        <dbReference type="ChEBI" id="CHEBI:57938"/>
        <dbReference type="EC" id="4.2.1.77"/>
    </reaction>
</comment>
<proteinExistence type="inferred from homology"/>
<evidence type="ECO:0000256" key="1">
    <source>
        <dbReference type="ARBA" id="ARBA00001148"/>
    </source>
</evidence>
<dbReference type="EC" id="4.2.1.77" evidence="3"/>
<dbReference type="PANTHER" id="PTHR33442:SF1">
    <property type="entry name" value="TRANS-3-HYDROXY-L-PROLINE DEHYDRATASE"/>
    <property type="match status" value="1"/>
</dbReference>
<gene>
    <name evidence="4" type="ORF">CC86DRAFT_203775</name>
</gene>
<dbReference type="AlphaFoldDB" id="A0A6A7A416"/>
<accession>A0A6A7A416</accession>
<dbReference type="SUPFAM" id="SSF54506">
    <property type="entry name" value="Diaminopimelate epimerase-like"/>
    <property type="match status" value="1"/>
</dbReference>
<keyword evidence="5" id="KW-1185">Reference proteome</keyword>
<dbReference type="Pfam" id="PF05544">
    <property type="entry name" value="Pro_racemase"/>
    <property type="match status" value="1"/>
</dbReference>
<dbReference type="SFLD" id="SFLDS00028">
    <property type="entry name" value="Proline_Racemase"/>
    <property type="match status" value="1"/>
</dbReference>
<dbReference type="Gene3D" id="3.10.310.10">
    <property type="entry name" value="Diaminopimelate Epimerase, Chain A, domain 1"/>
    <property type="match status" value="2"/>
</dbReference>
<evidence type="ECO:0000313" key="4">
    <source>
        <dbReference type="EMBL" id="KAF2828072.1"/>
    </source>
</evidence>
<dbReference type="OrthoDB" id="6409228at2759"/>
<sequence>MIEPGSNAAPASYWIETEDWHTAGQPFRIVENLPEGHLPDATSVAARRTVVINTPFHPLGTLRQTLCHEPRGHADMYGGFIVPPNDSGAHFGVLFWHKDGFSTACGHGTIALGCWAVTRKLVQVPAEDGVVDVVIDVPSGRVSAKVAVKNRKPIHADFVNVSSYGVTTKIPVAIQSRGGDVMISLAYGGAYSASVDASQLELSVEPPNVSAFVAIGREIKAVLAGKNGPPPCGIYDVSGVIFFEDEAREPHDSVDTLRQRNVTIFADGQVDRSPCGSGTCARLATLLAEGKMRPGREKLVHRSIIGTVFEGDLVSQGENINGFPTCIPRVRGAANLVGRTKFFIDPEDPVYPGFLLG</sequence>
<dbReference type="PANTHER" id="PTHR33442">
    <property type="entry name" value="TRANS-3-HYDROXY-L-PROLINE DEHYDRATASE"/>
    <property type="match status" value="1"/>
</dbReference>
<comment type="similarity">
    <text evidence="2">Belongs to the proline racemase family.</text>
</comment>
<dbReference type="PIRSF" id="PIRSF029792">
    <property type="entry name" value="Pro_racemase"/>
    <property type="match status" value="1"/>
</dbReference>
<reference evidence="4" key="1">
    <citation type="journal article" date="2020" name="Stud. Mycol.">
        <title>101 Dothideomycetes genomes: a test case for predicting lifestyles and emergence of pathogens.</title>
        <authorList>
            <person name="Haridas S."/>
            <person name="Albert R."/>
            <person name="Binder M."/>
            <person name="Bloem J."/>
            <person name="Labutti K."/>
            <person name="Salamov A."/>
            <person name="Andreopoulos B."/>
            <person name="Baker S."/>
            <person name="Barry K."/>
            <person name="Bills G."/>
            <person name="Bluhm B."/>
            <person name="Cannon C."/>
            <person name="Castanera R."/>
            <person name="Culley D."/>
            <person name="Daum C."/>
            <person name="Ezra D."/>
            <person name="Gonzalez J."/>
            <person name="Henrissat B."/>
            <person name="Kuo A."/>
            <person name="Liang C."/>
            <person name="Lipzen A."/>
            <person name="Lutzoni F."/>
            <person name="Magnuson J."/>
            <person name="Mondo S."/>
            <person name="Nolan M."/>
            <person name="Ohm R."/>
            <person name="Pangilinan J."/>
            <person name="Park H.-J."/>
            <person name="Ramirez L."/>
            <person name="Alfaro M."/>
            <person name="Sun H."/>
            <person name="Tritt A."/>
            <person name="Yoshinaga Y."/>
            <person name="Zwiers L.-H."/>
            <person name="Turgeon B."/>
            <person name="Goodwin S."/>
            <person name="Spatafora J."/>
            <person name="Crous P."/>
            <person name="Grigoriev I."/>
        </authorList>
    </citation>
    <scope>NUCLEOTIDE SEQUENCE</scope>
    <source>
        <strain evidence="4">CBS 113818</strain>
    </source>
</reference>
<dbReference type="GO" id="GO:0050346">
    <property type="term" value="F:trans-L-3-hydroxyproline dehydratase activity"/>
    <property type="evidence" value="ECO:0007669"/>
    <property type="project" value="UniProtKB-EC"/>
</dbReference>